<dbReference type="EMBL" id="LUKD01000009">
    <property type="protein sequence ID" value="KYG62329.1"/>
    <property type="molecule type" value="Genomic_DNA"/>
</dbReference>
<dbReference type="RefSeq" id="WP_063209759.1">
    <property type="nucleotide sequence ID" value="NZ_LUKD01000009.1"/>
</dbReference>
<dbReference type="OrthoDB" id="5288726at2"/>
<sequence length="524" mass="58489">MKILNTKSIFLFGVLLLMAGEVFACRTSRDMKHSFVIDFTQAPVIRPYGDGTNSTILPQMVEKCTESAGKYLMLSKGVFMPTQVSDVADIFLDGDIPTPNLCRIENPIFAKGVDFDQKKSLVLRQQKFLKQCTFISVAELNGRPLRYKHEQERCKVTNQGASIVQLEGDYCFLNINPSYNLAVTLGVKPECLHIDTMKELGLEFGDIEAALNTYVTGDDTGLSTEVDPIGSSRYRYTFQAQESMLKLSEDMGPEAPRFPDTYNAELNMGDLQFAPAGDQRLDLNMYLSVDNFHNSVCKNGLCVNPSNYNIPVAAEVEIFKIEQSGKQTFVDGWSTGGIAQGSWQGLMRFPQQSIDGASFEKGQAYKVIVTMIDPFEDFYIFLNRAEQLLVDLKGVNGVAGLDTIPSLNSLHLLPHLPNLLGLPNITSNDINGDLATSLAFFKQLGATRLWPAFYGNLCDPSHGQCFQASKQKFWNRFTTTFTVGDLDDQGTYKLENIRLVKESPNKVIMDKKIKSLPRYTCEPF</sequence>
<proteinExistence type="predicted"/>
<evidence type="ECO:0000313" key="1">
    <source>
        <dbReference type="EMBL" id="KYG62329.1"/>
    </source>
</evidence>
<accession>A0A162FUM1</accession>
<evidence type="ECO:0000313" key="2">
    <source>
        <dbReference type="Proteomes" id="UP000075799"/>
    </source>
</evidence>
<reference evidence="1 2" key="1">
    <citation type="submission" date="2016-03" db="EMBL/GenBank/DDBJ databases">
        <authorList>
            <person name="Ploux O."/>
        </authorList>
    </citation>
    <scope>NUCLEOTIDE SEQUENCE [LARGE SCALE GENOMIC DNA]</scope>
    <source>
        <strain evidence="1 2">EC13</strain>
    </source>
</reference>
<dbReference type="AlphaFoldDB" id="A0A162FUM1"/>
<name>A0A162FUM1_BDEBC</name>
<organism evidence="1 2">
    <name type="scientific">Bdellovibrio bacteriovorus</name>
    <dbReference type="NCBI Taxonomy" id="959"/>
    <lineage>
        <taxon>Bacteria</taxon>
        <taxon>Pseudomonadati</taxon>
        <taxon>Bdellovibrionota</taxon>
        <taxon>Bdellovibrionia</taxon>
        <taxon>Bdellovibrionales</taxon>
        <taxon>Pseudobdellovibrionaceae</taxon>
        <taxon>Bdellovibrio</taxon>
    </lineage>
</organism>
<protein>
    <submittedName>
        <fullName evidence="1">Uncharacterized protein</fullName>
    </submittedName>
</protein>
<dbReference type="Proteomes" id="UP000075799">
    <property type="component" value="Unassembled WGS sequence"/>
</dbReference>
<comment type="caution">
    <text evidence="1">The sequence shown here is derived from an EMBL/GenBank/DDBJ whole genome shotgun (WGS) entry which is preliminary data.</text>
</comment>
<gene>
    <name evidence="1" type="ORF">AZI87_17555</name>
</gene>